<dbReference type="PANTHER" id="PTHR12315:SF0">
    <property type="entry name" value="7SK SNRNA METHYLPHOSPHATE CAPPING ENZYME"/>
    <property type="match status" value="1"/>
</dbReference>
<evidence type="ECO:0000256" key="1">
    <source>
        <dbReference type="ARBA" id="ARBA00008361"/>
    </source>
</evidence>
<evidence type="ECO:0000256" key="7">
    <source>
        <dbReference type="SAM" id="MobiDB-lite"/>
    </source>
</evidence>
<dbReference type="InterPro" id="IPR010675">
    <property type="entry name" value="Bin3_C"/>
</dbReference>
<protein>
    <recommendedName>
        <fullName evidence="6">RNA methyltransferase</fullName>
        <ecNumber evidence="6">2.1.1.-</ecNumber>
    </recommendedName>
</protein>
<evidence type="ECO:0000259" key="8">
    <source>
        <dbReference type="PROSITE" id="PS51515"/>
    </source>
</evidence>
<dbReference type="EMBL" id="CACVBS010000068">
    <property type="protein sequence ID" value="CAA7268389.1"/>
    <property type="molecule type" value="Genomic_DNA"/>
</dbReference>
<dbReference type="InterPro" id="IPR029063">
    <property type="entry name" value="SAM-dependent_MTases_sf"/>
</dbReference>
<dbReference type="PROSITE" id="PS51515">
    <property type="entry name" value="BIN3_SAM"/>
    <property type="match status" value="1"/>
</dbReference>
<keyword evidence="2 6" id="KW-0489">Methyltransferase</keyword>
<dbReference type="InterPro" id="IPR024160">
    <property type="entry name" value="BIN3_SAM-bd_dom"/>
</dbReference>
<feature type="domain" description="Bin3-type SAM" evidence="8">
    <location>
        <begin position="21"/>
        <end position="314"/>
    </location>
</feature>
<name>A0A8S0VT98_CYCAE</name>
<evidence type="ECO:0000313" key="9">
    <source>
        <dbReference type="EMBL" id="CAA7268389.1"/>
    </source>
</evidence>
<reference evidence="9 10" key="1">
    <citation type="submission" date="2020-01" db="EMBL/GenBank/DDBJ databases">
        <authorList>
            <person name="Gupta K D."/>
        </authorList>
    </citation>
    <scope>NUCLEOTIDE SEQUENCE [LARGE SCALE GENOMIC DNA]</scope>
</reference>
<dbReference type="GO" id="GO:0008171">
    <property type="term" value="F:O-methyltransferase activity"/>
    <property type="evidence" value="ECO:0007669"/>
    <property type="project" value="UniProtKB-UniRule"/>
</dbReference>
<sequence>MNLPTHGNYYGYYTKRPFPNDERLFVLPAHLFEGKRVLDVGCNEGWVSCEIAQTHGAKFIVGVDIDDKLVQGAWRRRRAVWSTQAPSVPHGRSLEDQIPDKVSLEDGKQSSTSLLTEDRNSNKKRKRDQVDSEVPGPADEHASPLSTTNTTTRRPRPRPNYFPASCEHEFGSLPIPPSANRGKDVFPHNLAFRTADWVNTTIPEDADGYDIVVAFSLSKWIHLNGGDDGLKRFFQRVFSVLKSGGTFILEPQPWESYVKARKMDRKLQENYKDLRIRPADFEAILKEIGFGHVTHLGAIGEGGFQRPIDLYSKP</sequence>
<dbReference type="EC" id="2.1.1.-" evidence="6"/>
<keyword evidence="10" id="KW-1185">Reference proteome</keyword>
<organism evidence="9 10">
    <name type="scientific">Cyclocybe aegerita</name>
    <name type="common">Black poplar mushroom</name>
    <name type="synonym">Agrocybe aegerita</name>
    <dbReference type="NCBI Taxonomy" id="1973307"/>
    <lineage>
        <taxon>Eukaryota</taxon>
        <taxon>Fungi</taxon>
        <taxon>Dikarya</taxon>
        <taxon>Basidiomycota</taxon>
        <taxon>Agaricomycotina</taxon>
        <taxon>Agaricomycetes</taxon>
        <taxon>Agaricomycetidae</taxon>
        <taxon>Agaricales</taxon>
        <taxon>Agaricineae</taxon>
        <taxon>Bolbitiaceae</taxon>
        <taxon>Cyclocybe</taxon>
    </lineage>
</organism>
<comment type="similarity">
    <text evidence="1 6">Belongs to the methyltransferase superfamily.</text>
</comment>
<proteinExistence type="inferred from homology"/>
<dbReference type="OrthoDB" id="540004at2759"/>
<evidence type="ECO:0000313" key="10">
    <source>
        <dbReference type="Proteomes" id="UP000467700"/>
    </source>
</evidence>
<dbReference type="Proteomes" id="UP000467700">
    <property type="component" value="Unassembled WGS sequence"/>
</dbReference>
<dbReference type="Gene3D" id="3.40.50.150">
    <property type="entry name" value="Vaccinia Virus protein VP39"/>
    <property type="match status" value="1"/>
</dbReference>
<evidence type="ECO:0000256" key="2">
    <source>
        <dbReference type="ARBA" id="ARBA00022603"/>
    </source>
</evidence>
<dbReference type="GO" id="GO:0008173">
    <property type="term" value="F:RNA methyltransferase activity"/>
    <property type="evidence" value="ECO:0007669"/>
    <property type="project" value="UniProtKB-UniRule"/>
</dbReference>
<feature type="compositionally biased region" description="Basic and acidic residues" evidence="7">
    <location>
        <begin position="92"/>
        <end position="108"/>
    </location>
</feature>
<comment type="caution">
    <text evidence="9">The sequence shown here is derived from an EMBL/GenBank/DDBJ whole genome shotgun (WGS) entry which is preliminary data.</text>
</comment>
<gene>
    <name evidence="9" type="ORF">AAE3_LOCUS10633</name>
</gene>
<dbReference type="Pfam" id="PF06859">
    <property type="entry name" value="Bin3"/>
    <property type="match status" value="1"/>
</dbReference>
<keyword evidence="4 5" id="KW-0949">S-adenosyl-L-methionine</keyword>
<accession>A0A8S0VT98</accession>
<dbReference type="SUPFAM" id="SSF53335">
    <property type="entry name" value="S-adenosyl-L-methionine-dependent methyltransferases"/>
    <property type="match status" value="1"/>
</dbReference>
<dbReference type="GO" id="GO:0032259">
    <property type="term" value="P:methylation"/>
    <property type="evidence" value="ECO:0007669"/>
    <property type="project" value="UniProtKB-KW"/>
</dbReference>
<evidence type="ECO:0000256" key="6">
    <source>
        <dbReference type="RuleBase" id="RU367087"/>
    </source>
</evidence>
<evidence type="ECO:0000256" key="3">
    <source>
        <dbReference type="ARBA" id="ARBA00022679"/>
    </source>
</evidence>
<dbReference type="GO" id="GO:0040031">
    <property type="term" value="P:snRNA modification"/>
    <property type="evidence" value="ECO:0007669"/>
    <property type="project" value="TreeGrafter"/>
</dbReference>
<evidence type="ECO:0000256" key="4">
    <source>
        <dbReference type="ARBA" id="ARBA00022691"/>
    </source>
</evidence>
<keyword evidence="3 6" id="KW-0808">Transferase</keyword>
<evidence type="ECO:0000256" key="5">
    <source>
        <dbReference type="PROSITE-ProRule" id="PRU00848"/>
    </source>
</evidence>
<dbReference type="CDD" id="cd02440">
    <property type="entry name" value="AdoMet_MTases"/>
    <property type="match status" value="1"/>
</dbReference>
<dbReference type="GO" id="GO:0017069">
    <property type="term" value="F:snRNA binding"/>
    <property type="evidence" value="ECO:0007669"/>
    <property type="project" value="TreeGrafter"/>
</dbReference>
<feature type="region of interest" description="Disordered" evidence="7">
    <location>
        <begin position="81"/>
        <end position="165"/>
    </location>
</feature>
<dbReference type="AlphaFoldDB" id="A0A8S0VT98"/>
<dbReference type="InterPro" id="IPR039772">
    <property type="entry name" value="Bin3-like"/>
</dbReference>
<dbReference type="PANTHER" id="PTHR12315">
    <property type="entry name" value="BICOID-INTERACTING PROTEIN RELATED"/>
    <property type="match status" value="1"/>
</dbReference>